<accession>A0A371EW16</accession>
<dbReference type="GO" id="GO:0015074">
    <property type="term" value="P:DNA integration"/>
    <property type="evidence" value="ECO:0007669"/>
    <property type="project" value="InterPro"/>
</dbReference>
<dbReference type="OrthoDB" id="1710797at2759"/>
<comment type="caution">
    <text evidence="2">The sequence shown here is derived from an EMBL/GenBank/DDBJ whole genome shotgun (WGS) entry which is preliminary data.</text>
</comment>
<evidence type="ECO:0000259" key="1">
    <source>
        <dbReference type="PROSITE" id="PS50994"/>
    </source>
</evidence>
<dbReference type="InterPro" id="IPR036397">
    <property type="entry name" value="RNaseH_sf"/>
</dbReference>
<feature type="non-terminal residue" evidence="2">
    <location>
        <position position="1"/>
    </location>
</feature>
<gene>
    <name evidence="2" type="primary">pol</name>
    <name evidence="2" type="ORF">CR513_50522</name>
</gene>
<feature type="domain" description="Integrase catalytic" evidence="1">
    <location>
        <begin position="1"/>
        <end position="153"/>
    </location>
</feature>
<dbReference type="GO" id="GO:0003676">
    <property type="term" value="F:nucleic acid binding"/>
    <property type="evidence" value="ECO:0007669"/>
    <property type="project" value="InterPro"/>
</dbReference>
<evidence type="ECO:0000313" key="2">
    <source>
        <dbReference type="EMBL" id="RDX70255.1"/>
    </source>
</evidence>
<evidence type="ECO:0000313" key="3">
    <source>
        <dbReference type="Proteomes" id="UP000257109"/>
    </source>
</evidence>
<dbReference type="InterPro" id="IPR012337">
    <property type="entry name" value="RNaseH-like_sf"/>
</dbReference>
<dbReference type="SUPFAM" id="SSF53098">
    <property type="entry name" value="Ribonuclease H-like"/>
    <property type="match status" value="1"/>
</dbReference>
<dbReference type="PANTHER" id="PTHR48475:SF1">
    <property type="entry name" value="RNASE H TYPE-1 DOMAIN-CONTAINING PROTEIN"/>
    <property type="match status" value="1"/>
</dbReference>
<reference evidence="2" key="1">
    <citation type="submission" date="2018-05" db="EMBL/GenBank/DDBJ databases">
        <title>Draft genome of Mucuna pruriens seed.</title>
        <authorList>
            <person name="Nnadi N.E."/>
            <person name="Vos R."/>
            <person name="Hasami M.H."/>
            <person name="Devisetty U.K."/>
            <person name="Aguiy J.C."/>
        </authorList>
    </citation>
    <scope>NUCLEOTIDE SEQUENCE [LARGE SCALE GENOMIC DNA]</scope>
    <source>
        <strain evidence="2">JCA_2017</strain>
    </source>
</reference>
<dbReference type="InterPro" id="IPR001584">
    <property type="entry name" value="Integrase_cat-core"/>
</dbReference>
<dbReference type="Pfam" id="PF00665">
    <property type="entry name" value="rve"/>
    <property type="match status" value="1"/>
</dbReference>
<sequence length="189" mass="21724">MWGIDVIGPIEPKASNRHRFILVAIDYFTKWVEAASYSIVTCSVVVKFIKKDIICRFGLPAHIITDNGTNLNNKMMTELCEQFKIRHYNSTPYHPKMNGAVEAANKNTKKIVRKMVITYQNWQEMQPYALHGYHTSVQTSTRATPYSLVEIPSLRVLAEVELEEAERIQQQLNQLSMIDEKRLNALCHG</sequence>
<dbReference type="Gene3D" id="3.30.420.10">
    <property type="entry name" value="Ribonuclease H-like superfamily/Ribonuclease H"/>
    <property type="match status" value="1"/>
</dbReference>
<dbReference type="Proteomes" id="UP000257109">
    <property type="component" value="Unassembled WGS sequence"/>
</dbReference>
<dbReference type="AlphaFoldDB" id="A0A371EW16"/>
<proteinExistence type="predicted"/>
<protein>
    <submittedName>
        <fullName evidence="2">Pol polyprotein</fullName>
    </submittedName>
</protein>
<keyword evidence="3" id="KW-1185">Reference proteome</keyword>
<dbReference type="PROSITE" id="PS50994">
    <property type="entry name" value="INTEGRASE"/>
    <property type="match status" value="1"/>
</dbReference>
<dbReference type="EMBL" id="QJKJ01011778">
    <property type="protein sequence ID" value="RDX70255.1"/>
    <property type="molecule type" value="Genomic_DNA"/>
</dbReference>
<dbReference type="PANTHER" id="PTHR48475">
    <property type="entry name" value="RIBONUCLEASE H"/>
    <property type="match status" value="1"/>
</dbReference>
<organism evidence="2 3">
    <name type="scientific">Mucuna pruriens</name>
    <name type="common">Velvet bean</name>
    <name type="synonym">Dolichos pruriens</name>
    <dbReference type="NCBI Taxonomy" id="157652"/>
    <lineage>
        <taxon>Eukaryota</taxon>
        <taxon>Viridiplantae</taxon>
        <taxon>Streptophyta</taxon>
        <taxon>Embryophyta</taxon>
        <taxon>Tracheophyta</taxon>
        <taxon>Spermatophyta</taxon>
        <taxon>Magnoliopsida</taxon>
        <taxon>eudicotyledons</taxon>
        <taxon>Gunneridae</taxon>
        <taxon>Pentapetalae</taxon>
        <taxon>rosids</taxon>
        <taxon>fabids</taxon>
        <taxon>Fabales</taxon>
        <taxon>Fabaceae</taxon>
        <taxon>Papilionoideae</taxon>
        <taxon>50 kb inversion clade</taxon>
        <taxon>NPAAA clade</taxon>
        <taxon>indigoferoid/millettioid clade</taxon>
        <taxon>Phaseoleae</taxon>
        <taxon>Mucuna</taxon>
    </lineage>
</organism>
<name>A0A371EW16_MUCPR</name>